<proteinExistence type="predicted"/>
<dbReference type="GO" id="GO:0140359">
    <property type="term" value="F:ABC-type transporter activity"/>
    <property type="evidence" value="ECO:0007669"/>
    <property type="project" value="InterPro"/>
</dbReference>
<dbReference type="Pfam" id="PF12698">
    <property type="entry name" value="ABC2_membrane_3"/>
    <property type="match status" value="1"/>
</dbReference>
<dbReference type="AlphaFoldDB" id="A0A143BM17"/>
<dbReference type="InterPro" id="IPR013525">
    <property type="entry name" value="ABC2_TM"/>
</dbReference>
<feature type="transmembrane region" description="Helical" evidence="5">
    <location>
        <begin position="221"/>
        <end position="243"/>
    </location>
</feature>
<organism evidence="7 8">
    <name type="scientific">Gemmatimonas phototrophica</name>
    <dbReference type="NCBI Taxonomy" id="1379270"/>
    <lineage>
        <taxon>Bacteria</taxon>
        <taxon>Pseudomonadati</taxon>
        <taxon>Gemmatimonadota</taxon>
        <taxon>Gemmatimonadia</taxon>
        <taxon>Gemmatimonadales</taxon>
        <taxon>Gemmatimonadaceae</taxon>
        <taxon>Gemmatimonas</taxon>
    </lineage>
</organism>
<keyword evidence="3 5" id="KW-1133">Transmembrane helix</keyword>
<feature type="transmembrane region" description="Helical" evidence="5">
    <location>
        <begin position="171"/>
        <end position="195"/>
    </location>
</feature>
<protein>
    <recommendedName>
        <fullName evidence="6">ABC-2 type transporter transmembrane domain-containing protein</fullName>
    </recommendedName>
</protein>
<feature type="transmembrane region" description="Helical" evidence="5">
    <location>
        <begin position="264"/>
        <end position="288"/>
    </location>
</feature>
<keyword evidence="4 5" id="KW-0472">Membrane</keyword>
<evidence type="ECO:0000313" key="7">
    <source>
        <dbReference type="EMBL" id="AMW06106.1"/>
    </source>
</evidence>
<evidence type="ECO:0000256" key="1">
    <source>
        <dbReference type="ARBA" id="ARBA00004141"/>
    </source>
</evidence>
<dbReference type="EMBL" id="CP011454">
    <property type="protein sequence ID" value="AMW06106.1"/>
    <property type="molecule type" value="Genomic_DNA"/>
</dbReference>
<feature type="domain" description="ABC-2 type transporter transmembrane" evidence="6">
    <location>
        <begin position="27"/>
        <end position="362"/>
    </location>
</feature>
<comment type="subcellular location">
    <subcellularLocation>
        <location evidence="1">Membrane</location>
        <topology evidence="1">Multi-pass membrane protein</topology>
    </subcellularLocation>
</comment>
<evidence type="ECO:0000256" key="3">
    <source>
        <dbReference type="ARBA" id="ARBA00022989"/>
    </source>
</evidence>
<dbReference type="Proteomes" id="UP000076404">
    <property type="component" value="Chromosome"/>
</dbReference>
<dbReference type="KEGG" id="gph:GEMMAAP_17575"/>
<reference evidence="7 8" key="1">
    <citation type="journal article" date="2014" name="Proc. Natl. Acad. Sci. U.S.A.">
        <title>Functional type 2 photosynthetic reaction centers found in the rare bacterial phylum Gemmatimonadetes.</title>
        <authorList>
            <person name="Zeng Y."/>
            <person name="Feng F."/>
            <person name="Medova H."/>
            <person name="Dean J."/>
            <person name="Koblizek M."/>
        </authorList>
    </citation>
    <scope>NUCLEOTIDE SEQUENCE [LARGE SCALE GENOMIC DNA]</scope>
    <source>
        <strain evidence="7 8">AP64</strain>
    </source>
</reference>
<sequence length="399" mass="42836">MTRWQQVGRIARWEFNRFVKWRQQAYGILIMLVVGGISGGLGKMAKEARSKPARVAVIGSDRLGFAMPPVDGVRWVVNQFTTEPLARAAISADSIAGALVVDGPGAAHLVLRKRSAWSASVARAMTAAQQAALYTALPLDAAQRTAMTTPFAVEVSTITLKNGTSDSATRLFTGIILFFGVLVLFNGFASLFAGITGEKQQRITEQIIAMVSPQTWMDGKILGLVGAALVGTLLFAVTGLAVAKVLPAVLGSTPFAISAPSDPLSLLIVLLVTVLGVGMWFSFMAAIAATIDDPNSSPRSAMLLIPVLPMGLAFTLLSRPDTWLAQLLAVFPLTSMAVLPVRLLMTSVPWWEPLLAVLLLATATWAFRRAAGKIFAIGILMHGKEPSLRETWRWLRETE</sequence>
<dbReference type="eggNOG" id="COG1668">
    <property type="taxonomic scope" value="Bacteria"/>
</dbReference>
<dbReference type="GO" id="GO:0016020">
    <property type="term" value="C:membrane"/>
    <property type="evidence" value="ECO:0007669"/>
    <property type="project" value="UniProtKB-SubCell"/>
</dbReference>
<feature type="transmembrane region" description="Helical" evidence="5">
    <location>
        <begin position="300"/>
        <end position="317"/>
    </location>
</feature>
<gene>
    <name evidence="7" type="ORF">GEMMAAP_17575</name>
</gene>
<accession>A0A143BM17</accession>
<reference evidence="7 8" key="2">
    <citation type="journal article" date="2016" name="Environ. Microbiol. Rep.">
        <title>Metagenomic evidence for the presence of phototrophic Gemmatimonadetes bacteria in diverse environments.</title>
        <authorList>
            <person name="Zeng Y."/>
            <person name="Baumbach J."/>
            <person name="Barbosa E.G."/>
            <person name="Azevedo V."/>
            <person name="Zhang C."/>
            <person name="Koblizek M."/>
        </authorList>
    </citation>
    <scope>NUCLEOTIDE SEQUENCE [LARGE SCALE GENOMIC DNA]</scope>
    <source>
        <strain evidence="7 8">AP64</strain>
    </source>
</reference>
<evidence type="ECO:0000256" key="5">
    <source>
        <dbReference type="SAM" id="Phobius"/>
    </source>
</evidence>
<dbReference type="OrthoDB" id="9768837at2"/>
<keyword evidence="8" id="KW-1185">Reference proteome</keyword>
<feature type="transmembrane region" description="Helical" evidence="5">
    <location>
        <begin position="350"/>
        <end position="367"/>
    </location>
</feature>
<name>A0A143BM17_9BACT</name>
<evidence type="ECO:0000256" key="2">
    <source>
        <dbReference type="ARBA" id="ARBA00022692"/>
    </source>
</evidence>
<evidence type="ECO:0000256" key="4">
    <source>
        <dbReference type="ARBA" id="ARBA00023136"/>
    </source>
</evidence>
<feature type="transmembrane region" description="Helical" evidence="5">
    <location>
        <begin position="25"/>
        <end position="42"/>
    </location>
</feature>
<keyword evidence="2 5" id="KW-0812">Transmembrane</keyword>
<feature type="transmembrane region" description="Helical" evidence="5">
    <location>
        <begin position="324"/>
        <end position="344"/>
    </location>
</feature>
<dbReference type="RefSeq" id="WP_043579318.1">
    <property type="nucleotide sequence ID" value="NZ_CP011454.1"/>
</dbReference>
<dbReference type="STRING" id="1379270.GEMMAAP_17575"/>
<evidence type="ECO:0000259" key="6">
    <source>
        <dbReference type="Pfam" id="PF12698"/>
    </source>
</evidence>
<evidence type="ECO:0000313" key="8">
    <source>
        <dbReference type="Proteomes" id="UP000076404"/>
    </source>
</evidence>